<sequence>MEHTITIEGKDIRFRADGNLGRLYRFYFRKDLFKDFGKLQKSVEVFLLAKEAGEATDDDIWRYVEFELLENLAWAMAKKADPNLVDIDEWFSQFEKLVSVYEKIDEIMQMFLDSLATTVPPKNGIAEGRRP</sequence>
<dbReference type="AlphaFoldDB" id="A0A926D7J1"/>
<name>A0A926D7J1_9FIRM</name>
<dbReference type="Proteomes" id="UP000623172">
    <property type="component" value="Unassembled WGS sequence"/>
</dbReference>
<protein>
    <submittedName>
        <fullName evidence="1">Uncharacterized protein</fullName>
    </submittedName>
</protein>
<keyword evidence="2" id="KW-1185">Reference proteome</keyword>
<dbReference type="RefSeq" id="WP_249316462.1">
    <property type="nucleotide sequence ID" value="NZ_JACRSR010000003.1"/>
</dbReference>
<gene>
    <name evidence="1" type="ORF">H8696_08120</name>
</gene>
<organism evidence="1 2">
    <name type="scientific">Gehongia tenuis</name>
    <dbReference type="NCBI Taxonomy" id="2763655"/>
    <lineage>
        <taxon>Bacteria</taxon>
        <taxon>Bacillati</taxon>
        <taxon>Bacillota</taxon>
        <taxon>Clostridia</taxon>
        <taxon>Christensenellales</taxon>
        <taxon>Christensenellaceae</taxon>
        <taxon>Gehongia</taxon>
    </lineage>
</organism>
<accession>A0A926D7J1</accession>
<proteinExistence type="predicted"/>
<reference evidence="1" key="1">
    <citation type="submission" date="2020-08" db="EMBL/GenBank/DDBJ databases">
        <title>Genome public.</title>
        <authorList>
            <person name="Liu C."/>
            <person name="Sun Q."/>
        </authorList>
    </citation>
    <scope>NUCLEOTIDE SEQUENCE</scope>
    <source>
        <strain evidence="1">NSJ-53</strain>
    </source>
</reference>
<evidence type="ECO:0000313" key="2">
    <source>
        <dbReference type="Proteomes" id="UP000623172"/>
    </source>
</evidence>
<comment type="caution">
    <text evidence="1">The sequence shown here is derived from an EMBL/GenBank/DDBJ whole genome shotgun (WGS) entry which is preliminary data.</text>
</comment>
<dbReference type="EMBL" id="JACRSR010000003">
    <property type="protein sequence ID" value="MBC8531810.1"/>
    <property type="molecule type" value="Genomic_DNA"/>
</dbReference>
<evidence type="ECO:0000313" key="1">
    <source>
        <dbReference type="EMBL" id="MBC8531810.1"/>
    </source>
</evidence>